<dbReference type="RefSeq" id="WP_310092042.1">
    <property type="nucleotide sequence ID" value="NZ_JAVDUU010000001.1"/>
</dbReference>
<keyword evidence="2" id="KW-0547">Nucleotide-binding</keyword>
<feature type="domain" description="AAA+ ATPase" evidence="4">
    <location>
        <begin position="443"/>
        <end position="575"/>
    </location>
</feature>
<evidence type="ECO:0000259" key="4">
    <source>
        <dbReference type="SMART" id="SM00382"/>
    </source>
</evidence>
<dbReference type="InterPro" id="IPR027417">
    <property type="entry name" value="P-loop_NTPase"/>
</dbReference>
<sequence length="657" mass="74294">MSTQIYADWTEANQRYLAALLSEIKAEMKPHMQQQQENDGLYNEWVAAKKFTLDIRASLPSPAAIDELCRVLNLSIFERKIILLCAGVELDEELSQMVFAFTQTSVLPTFRLALHTLTDAHWSALSPVSPLRYWRLIELTSGELMAGSPLKIDEQVLHYLTGVNYMDERLTELLESVENDDELVPSQQTLANQVTDAWSQTNNLVRLIQLVGADNSDKRAIAKTAAAKVGYQLYTVNAGYLPSGKNLSEFIRLWNRESALNNFALFIDCLESDLTDKSTLQSVTNVAENINGLTFISTTNTSLDLKREQVVLNVNKPTIKEQLMLWQMYLKPELKYTGQDLNRLVSQFNMSTKTIRMTALEANHQSQNGNPTKNGKSIWSMCCAETRPQLNELAERVIPVARWDDLVIPQQQKEILKEIAIHVQHRITVYDDWGFAAKSARGLGISVLFYGESGTGKTMASEVLANELQLDLYRIDLSQVVNKYIGETEKNLKKIFDAAEDGGSILLFDEADALFGRRSEVKDSHDRYGNIEVSYLLQRMESYRGLAILTTNMKGALDNAFLRRLRFVVQFPFPDTAQRSEIWKRAFPKQTPTKDLDMEKLARLNVAGGNIKNIAMNASFIAANDGQPVQMAHISRAARSEYTKLEKMLSSSEINYW</sequence>
<name>A0ABU1T685_9SPHI</name>
<dbReference type="Pfam" id="PF00004">
    <property type="entry name" value="AAA"/>
    <property type="match status" value="1"/>
</dbReference>
<dbReference type="InterPro" id="IPR003593">
    <property type="entry name" value="AAA+_ATPase"/>
</dbReference>
<dbReference type="PANTHER" id="PTHR23073">
    <property type="entry name" value="26S PROTEASOME REGULATORY SUBUNIT"/>
    <property type="match status" value="1"/>
</dbReference>
<comment type="similarity">
    <text evidence="1">Belongs to the AAA ATPase family.</text>
</comment>
<dbReference type="CDD" id="cd19481">
    <property type="entry name" value="RecA-like_protease"/>
    <property type="match status" value="1"/>
</dbReference>
<comment type="caution">
    <text evidence="5">The sequence shown here is derived from an EMBL/GenBank/DDBJ whole genome shotgun (WGS) entry which is preliminary data.</text>
</comment>
<dbReference type="SMART" id="SM00382">
    <property type="entry name" value="AAA"/>
    <property type="match status" value="1"/>
</dbReference>
<dbReference type="Pfam" id="PF22977">
    <property type="entry name" value="WHD"/>
    <property type="match status" value="1"/>
</dbReference>
<evidence type="ECO:0000256" key="3">
    <source>
        <dbReference type="ARBA" id="ARBA00022840"/>
    </source>
</evidence>
<evidence type="ECO:0000313" key="6">
    <source>
        <dbReference type="Proteomes" id="UP001247620"/>
    </source>
</evidence>
<keyword evidence="6" id="KW-1185">Reference proteome</keyword>
<evidence type="ECO:0000256" key="1">
    <source>
        <dbReference type="ARBA" id="ARBA00006914"/>
    </source>
</evidence>
<reference evidence="5 6" key="1">
    <citation type="submission" date="2023-07" db="EMBL/GenBank/DDBJ databases">
        <title>Sorghum-associated microbial communities from plants grown in Nebraska, USA.</title>
        <authorList>
            <person name="Schachtman D."/>
        </authorList>
    </citation>
    <scope>NUCLEOTIDE SEQUENCE [LARGE SCALE GENOMIC DNA]</scope>
    <source>
        <strain evidence="5 6">3262</strain>
    </source>
</reference>
<keyword evidence="3" id="KW-0067">ATP-binding</keyword>
<dbReference type="SUPFAM" id="SSF52540">
    <property type="entry name" value="P-loop containing nucleoside triphosphate hydrolases"/>
    <property type="match status" value="2"/>
</dbReference>
<evidence type="ECO:0000313" key="5">
    <source>
        <dbReference type="EMBL" id="MDR6940882.1"/>
    </source>
</evidence>
<evidence type="ECO:0000256" key="2">
    <source>
        <dbReference type="ARBA" id="ARBA00022741"/>
    </source>
</evidence>
<dbReference type="InterPro" id="IPR050221">
    <property type="entry name" value="26S_Proteasome_ATPase"/>
</dbReference>
<gene>
    <name evidence="5" type="ORF">J2W55_000710</name>
</gene>
<proteinExistence type="inferred from homology"/>
<dbReference type="EMBL" id="JAVDUU010000001">
    <property type="protein sequence ID" value="MDR6940882.1"/>
    <property type="molecule type" value="Genomic_DNA"/>
</dbReference>
<accession>A0ABU1T685</accession>
<dbReference type="InterPro" id="IPR054472">
    <property type="entry name" value="WHD"/>
</dbReference>
<dbReference type="InterPro" id="IPR003959">
    <property type="entry name" value="ATPase_AAA_core"/>
</dbReference>
<dbReference type="Proteomes" id="UP001247620">
    <property type="component" value="Unassembled WGS sequence"/>
</dbReference>
<organism evidence="5 6">
    <name type="scientific">Mucilaginibacter pocheonensis</name>
    <dbReference type="NCBI Taxonomy" id="398050"/>
    <lineage>
        <taxon>Bacteria</taxon>
        <taxon>Pseudomonadati</taxon>
        <taxon>Bacteroidota</taxon>
        <taxon>Sphingobacteriia</taxon>
        <taxon>Sphingobacteriales</taxon>
        <taxon>Sphingobacteriaceae</taxon>
        <taxon>Mucilaginibacter</taxon>
    </lineage>
</organism>
<dbReference type="Gene3D" id="3.40.50.300">
    <property type="entry name" value="P-loop containing nucleotide triphosphate hydrolases"/>
    <property type="match status" value="1"/>
</dbReference>
<protein>
    <recommendedName>
        <fullName evidence="4">AAA+ ATPase domain-containing protein</fullName>
    </recommendedName>
</protein>